<keyword evidence="3" id="KW-1185">Reference proteome</keyword>
<evidence type="ECO:0000313" key="2">
    <source>
        <dbReference type="EMBL" id="RKR85621.1"/>
    </source>
</evidence>
<gene>
    <name evidence="2" type="ORF">BDD43_5892</name>
</gene>
<keyword evidence="1" id="KW-0812">Transmembrane</keyword>
<sequence>MNTIKWLQNFMIPCPLKKLTGFDCPGCGFQRSLIALLKGDVINSFYLYPATLPILVFLALCVTDARYKYDKNLRIKRPLFIFTAAVIAIAYVIKMSKYNPLA</sequence>
<feature type="transmembrane region" description="Helical" evidence="1">
    <location>
        <begin position="45"/>
        <end position="63"/>
    </location>
</feature>
<dbReference type="AlphaFoldDB" id="A0A495JA86"/>
<dbReference type="InterPro" id="IPR021215">
    <property type="entry name" value="DUF2752"/>
</dbReference>
<dbReference type="Pfam" id="PF10825">
    <property type="entry name" value="DUF2752"/>
    <property type="match status" value="1"/>
</dbReference>
<evidence type="ECO:0000256" key="1">
    <source>
        <dbReference type="SAM" id="Phobius"/>
    </source>
</evidence>
<feature type="transmembrane region" description="Helical" evidence="1">
    <location>
        <begin position="75"/>
        <end position="93"/>
    </location>
</feature>
<dbReference type="EMBL" id="RBKU01000001">
    <property type="protein sequence ID" value="RKR85621.1"/>
    <property type="molecule type" value="Genomic_DNA"/>
</dbReference>
<name>A0A495JA86_9SPHI</name>
<dbReference type="Proteomes" id="UP000268007">
    <property type="component" value="Unassembled WGS sequence"/>
</dbReference>
<comment type="caution">
    <text evidence="2">The sequence shown here is derived from an EMBL/GenBank/DDBJ whole genome shotgun (WGS) entry which is preliminary data.</text>
</comment>
<keyword evidence="1" id="KW-0472">Membrane</keyword>
<proteinExistence type="predicted"/>
<accession>A0A495JA86</accession>
<organism evidence="2 3">
    <name type="scientific">Mucilaginibacter gracilis</name>
    <dbReference type="NCBI Taxonomy" id="423350"/>
    <lineage>
        <taxon>Bacteria</taxon>
        <taxon>Pseudomonadati</taxon>
        <taxon>Bacteroidota</taxon>
        <taxon>Sphingobacteriia</taxon>
        <taxon>Sphingobacteriales</taxon>
        <taxon>Sphingobacteriaceae</taxon>
        <taxon>Mucilaginibacter</taxon>
    </lineage>
</organism>
<reference evidence="2 3" key="1">
    <citation type="submission" date="2018-10" db="EMBL/GenBank/DDBJ databases">
        <title>Genomic Encyclopedia of Archaeal and Bacterial Type Strains, Phase II (KMG-II): from individual species to whole genera.</title>
        <authorList>
            <person name="Goeker M."/>
        </authorList>
    </citation>
    <scope>NUCLEOTIDE SEQUENCE [LARGE SCALE GENOMIC DNA]</scope>
    <source>
        <strain evidence="2 3">DSM 18602</strain>
    </source>
</reference>
<protein>
    <submittedName>
        <fullName evidence="2">Uncharacterized protein DUF2752</fullName>
    </submittedName>
</protein>
<evidence type="ECO:0000313" key="3">
    <source>
        <dbReference type="Proteomes" id="UP000268007"/>
    </source>
</evidence>
<keyword evidence="1" id="KW-1133">Transmembrane helix</keyword>